<dbReference type="Proteomes" id="UP000325313">
    <property type="component" value="Unassembled WGS sequence"/>
</dbReference>
<evidence type="ECO:0000313" key="2">
    <source>
        <dbReference type="EMBL" id="KAA1091033.1"/>
    </source>
</evidence>
<comment type="caution">
    <text evidence="2">The sequence shown here is derived from an EMBL/GenBank/DDBJ whole genome shotgun (WGS) entry which is preliminary data.</text>
</comment>
<dbReference type="Proteomes" id="UP000324748">
    <property type="component" value="Unassembled WGS sequence"/>
</dbReference>
<accession>A0A5B0NQ43</accession>
<evidence type="ECO:0000313" key="3">
    <source>
        <dbReference type="EMBL" id="KAA1125422.1"/>
    </source>
</evidence>
<feature type="compositionally biased region" description="Basic residues" evidence="1">
    <location>
        <begin position="35"/>
        <end position="54"/>
    </location>
</feature>
<feature type="region of interest" description="Disordered" evidence="1">
    <location>
        <begin position="233"/>
        <end position="266"/>
    </location>
</feature>
<feature type="compositionally biased region" description="Acidic residues" evidence="1">
    <location>
        <begin position="252"/>
        <end position="266"/>
    </location>
</feature>
<dbReference type="EMBL" id="VSWC01000092">
    <property type="protein sequence ID" value="KAA1091033.1"/>
    <property type="molecule type" value="Genomic_DNA"/>
</dbReference>
<dbReference type="AlphaFoldDB" id="A0A5B0NQ43"/>
<sequence length="459" mass="51121">MDPSIELPQVDSADVSLPTYKQVITDHPSATKSTKSAKKKKPRAPTKKKVKARGKSLTPEVISDGDTEDQVQKVEVTTTFKLYVLDVDRSKKAKKVWLAISPPDPLLIDITASPKEKATTYDEFNTLVTTRCEAAVKNTGQILTDGLTTGSPEIGWFVSIARVEGFKKGKPFLLSDVVAYNSWMEALVKVEADESNLSIEMVSPNKVAKLQHDAEVLAKDAIRKEAKRLITLRRQEKKAQEADGRKRKQSDETDDSEEEVSDEEEEFDKDSIKLFMRQLYATHMANAMYDRHIPVYINPTEQSKFFRLSNATCQKWARALAKAQPGVSIQSPPKEFKFEVLPLKQLVPPVKNVTAANECTHHNCGRDASPLLQVGSDGPQPGEEVPILDYLNFIGLKNAAEVGDVLEKNDLQNYKIFRSSNLDRPALRGLGLTLGVVTQLCDCVSKFERHLANQEANRG</sequence>
<organism evidence="2 4">
    <name type="scientific">Puccinia graminis f. sp. tritici</name>
    <dbReference type="NCBI Taxonomy" id="56615"/>
    <lineage>
        <taxon>Eukaryota</taxon>
        <taxon>Fungi</taxon>
        <taxon>Dikarya</taxon>
        <taxon>Basidiomycota</taxon>
        <taxon>Pucciniomycotina</taxon>
        <taxon>Pucciniomycetes</taxon>
        <taxon>Pucciniales</taxon>
        <taxon>Pucciniaceae</taxon>
        <taxon>Puccinia</taxon>
    </lineage>
</organism>
<feature type="compositionally biased region" description="Basic and acidic residues" evidence="1">
    <location>
        <begin position="233"/>
        <end position="244"/>
    </location>
</feature>
<proteinExistence type="predicted"/>
<dbReference type="OrthoDB" id="2501890at2759"/>
<keyword evidence="4" id="KW-1185">Reference proteome</keyword>
<protein>
    <submittedName>
        <fullName evidence="2">Uncharacterized protein</fullName>
    </submittedName>
</protein>
<reference evidence="4 5" key="1">
    <citation type="submission" date="2019-05" db="EMBL/GenBank/DDBJ databases">
        <title>Emergence of the Ug99 lineage of the wheat stem rust pathogen through somatic hybridization.</title>
        <authorList>
            <person name="Li F."/>
            <person name="Upadhyaya N.M."/>
            <person name="Sperschneider J."/>
            <person name="Matny O."/>
            <person name="Nguyen-Phuc H."/>
            <person name="Mago R."/>
            <person name="Raley C."/>
            <person name="Miller M.E."/>
            <person name="Silverstein K.A.T."/>
            <person name="Henningsen E."/>
            <person name="Hirsch C.D."/>
            <person name="Visser B."/>
            <person name="Pretorius Z.A."/>
            <person name="Steffenson B.J."/>
            <person name="Schwessinger B."/>
            <person name="Dodds P.N."/>
            <person name="Figueroa M."/>
        </authorList>
    </citation>
    <scope>NUCLEOTIDE SEQUENCE [LARGE SCALE GENOMIC DNA]</scope>
    <source>
        <strain evidence="2">21-0</strain>
        <strain evidence="3 5">Ug99</strain>
    </source>
</reference>
<evidence type="ECO:0000313" key="5">
    <source>
        <dbReference type="Proteomes" id="UP000325313"/>
    </source>
</evidence>
<gene>
    <name evidence="2" type="ORF">PGT21_021449</name>
    <name evidence="3" type="ORF">PGTUg99_009193</name>
</gene>
<name>A0A5B0NQ43_PUCGR</name>
<evidence type="ECO:0000313" key="4">
    <source>
        <dbReference type="Proteomes" id="UP000324748"/>
    </source>
</evidence>
<dbReference type="EMBL" id="VDEP01000178">
    <property type="protein sequence ID" value="KAA1125422.1"/>
    <property type="molecule type" value="Genomic_DNA"/>
</dbReference>
<feature type="region of interest" description="Disordered" evidence="1">
    <location>
        <begin position="21"/>
        <end position="64"/>
    </location>
</feature>
<evidence type="ECO:0000256" key="1">
    <source>
        <dbReference type="SAM" id="MobiDB-lite"/>
    </source>
</evidence>